<proteinExistence type="predicted"/>
<reference evidence="2 3" key="1">
    <citation type="submission" date="2014-03" db="EMBL/GenBank/DDBJ databases">
        <title>Genomics of Bifidobacteria.</title>
        <authorList>
            <person name="Ventura M."/>
            <person name="Milani C."/>
            <person name="Lugli G.A."/>
        </authorList>
    </citation>
    <scope>NUCLEOTIDE SEQUENCE [LARGE SCALE GENOMIC DNA]</scope>
    <source>
        <strain evidence="2 3">LMG 11596</strain>
    </source>
</reference>
<sequence length="91" mass="9667">MPRPFPTETLRTAAPVPSSAADSSAVSTARQFPVLIVMVVAVPVETFQGAGYACALVVPLRQFRPGALLSKEFQRQCATVHAVSLAELIND</sequence>
<feature type="region of interest" description="Disordered" evidence="1">
    <location>
        <begin position="1"/>
        <end position="24"/>
    </location>
</feature>
<protein>
    <submittedName>
        <fullName evidence="2">Uncharacterized protein</fullName>
    </submittedName>
</protein>
<dbReference type="EMBL" id="JGYW01000002">
    <property type="protein sequence ID" value="KFI59676.1"/>
    <property type="molecule type" value="Genomic_DNA"/>
</dbReference>
<gene>
    <name evidence="2" type="ORF">BGLCM_0345</name>
</gene>
<keyword evidence="3" id="KW-1185">Reference proteome</keyword>
<dbReference type="AlphaFoldDB" id="A0A087ALM6"/>
<name>A0A087ALM6_9BIFI</name>
<organism evidence="2 3">
    <name type="scientific">Bifidobacterium gallicum DSM 20093 = LMG 11596</name>
    <dbReference type="NCBI Taxonomy" id="561180"/>
    <lineage>
        <taxon>Bacteria</taxon>
        <taxon>Bacillati</taxon>
        <taxon>Actinomycetota</taxon>
        <taxon>Actinomycetes</taxon>
        <taxon>Bifidobacteriales</taxon>
        <taxon>Bifidobacteriaceae</taxon>
        <taxon>Bifidobacterium</taxon>
    </lineage>
</organism>
<comment type="caution">
    <text evidence="2">The sequence shown here is derived from an EMBL/GenBank/DDBJ whole genome shotgun (WGS) entry which is preliminary data.</text>
</comment>
<evidence type="ECO:0000256" key="1">
    <source>
        <dbReference type="SAM" id="MobiDB-lite"/>
    </source>
</evidence>
<accession>A0A087ALM6</accession>
<feature type="compositionally biased region" description="Low complexity" evidence="1">
    <location>
        <begin position="12"/>
        <end position="24"/>
    </location>
</feature>
<evidence type="ECO:0000313" key="2">
    <source>
        <dbReference type="EMBL" id="KFI59676.1"/>
    </source>
</evidence>
<evidence type="ECO:0000313" key="3">
    <source>
        <dbReference type="Proteomes" id="UP000029074"/>
    </source>
</evidence>
<dbReference type="Proteomes" id="UP000029074">
    <property type="component" value="Unassembled WGS sequence"/>
</dbReference>